<organism evidence="3 4">
    <name type="scientific">Helicobacter saguini</name>
    <dbReference type="NCBI Taxonomy" id="1548018"/>
    <lineage>
        <taxon>Bacteria</taxon>
        <taxon>Pseudomonadati</taxon>
        <taxon>Campylobacterota</taxon>
        <taxon>Epsilonproteobacteria</taxon>
        <taxon>Campylobacterales</taxon>
        <taxon>Helicobacteraceae</taxon>
        <taxon>Helicobacter</taxon>
    </lineage>
</organism>
<comment type="caution">
    <text evidence="3">The sequence shown here is derived from an EMBL/GenBank/DDBJ whole genome shotgun (WGS) entry which is preliminary data.</text>
</comment>
<reference evidence="3 4" key="2">
    <citation type="journal article" date="2016" name="Infect. Immun.">
        <title>Helicobacter saguini, a Novel Helicobacter Isolated from Cotton-Top Tamarins with Ulcerative Colitis, Has Proinflammatory Properties and Induces Typhlocolitis and Dysplasia in Gnotobiotic IL-10-/- Mice.</title>
        <authorList>
            <person name="Shen Z."/>
            <person name="Mannion A."/>
            <person name="Whary M.T."/>
            <person name="Muthupalani S."/>
            <person name="Sheh A."/>
            <person name="Feng Y."/>
            <person name="Gong G."/>
            <person name="Vandamme P."/>
            <person name="Holcombe H.R."/>
            <person name="Paster B.J."/>
            <person name="Fox J.G."/>
        </authorList>
    </citation>
    <scope>NUCLEOTIDE SEQUENCE [LARGE SCALE GENOMIC DNA]</scope>
    <source>
        <strain evidence="3 4">MIT 97-6194</strain>
    </source>
</reference>
<dbReference type="Pfam" id="PF08401">
    <property type="entry name" value="ArdcN"/>
    <property type="match status" value="1"/>
</dbReference>
<sequence length="403" mass="46838">MTTLEKEALDLILISRTRQAEADGKEHQKNSPKLNGNIVFGTFLKEMKGHKAEIANMDFKDAIDLTAQKFSNLGEKFESWADNADDFIHRQMEKGLGYYVNSPYRNQWEGSRDALNNITSGLKIFAIQELQNLKTMDNAKLQEFVNEKKEDLGISNTQTQQNTQAQQPLQQEKQQIHNQIMESKDSRELEQGYLESCKIQVAMTCKARKMFWKQDKTKEQLDREITYNGITGKAYLGANGLIIQMDAARNEYSNPVYLTQKQAQDLCDATLKKDAKGVSIEIQNKQTGETIYPKVYHASQFDNLDTSKLKPKDLGSVEKLRENYNKTPDKIVFKRLEKMGLYENTLKEFQSYLKAQTLGHNFVAEKMQSYNKNYQQNYQQNRQYQPNNQYRNNQYQKNQYQGR</sequence>
<feature type="region of interest" description="Disordered" evidence="1">
    <location>
        <begin position="383"/>
        <end position="403"/>
    </location>
</feature>
<dbReference type="AlphaFoldDB" id="A0A347VQC9"/>
<dbReference type="InterPro" id="IPR013610">
    <property type="entry name" value="ArdC_N"/>
</dbReference>
<reference evidence="3 4" key="1">
    <citation type="journal article" date="2014" name="Genome Announc.">
        <title>Draft genome sequences of eight enterohepatic helicobacter species isolated from both laboratory and wild rodents.</title>
        <authorList>
            <person name="Sheh A."/>
            <person name="Shen Z."/>
            <person name="Fox J.G."/>
        </authorList>
    </citation>
    <scope>NUCLEOTIDE SEQUENCE [LARGE SCALE GENOMIC DNA]</scope>
    <source>
        <strain evidence="3 4">MIT 97-6194</strain>
    </source>
</reference>
<feature type="domain" description="N-terminal" evidence="2">
    <location>
        <begin position="206"/>
        <end position="285"/>
    </location>
</feature>
<evidence type="ECO:0000259" key="2">
    <source>
        <dbReference type="Pfam" id="PF08401"/>
    </source>
</evidence>
<evidence type="ECO:0000256" key="1">
    <source>
        <dbReference type="SAM" id="MobiDB-lite"/>
    </source>
</evidence>
<name>A0A347VQC9_9HELI</name>
<dbReference type="GO" id="GO:0003697">
    <property type="term" value="F:single-stranded DNA binding"/>
    <property type="evidence" value="ECO:0007669"/>
    <property type="project" value="InterPro"/>
</dbReference>
<accession>A0A347VQC9</accession>
<dbReference type="OrthoDB" id="5353254at2"/>
<evidence type="ECO:0000313" key="4">
    <source>
        <dbReference type="Proteomes" id="UP000029714"/>
    </source>
</evidence>
<evidence type="ECO:0000313" key="3">
    <source>
        <dbReference type="EMBL" id="TLD91735.1"/>
    </source>
</evidence>
<dbReference type="EMBL" id="JRMP02000029">
    <property type="protein sequence ID" value="TLD91735.1"/>
    <property type="molecule type" value="Genomic_DNA"/>
</dbReference>
<protein>
    <submittedName>
        <fullName evidence="3">DUF1738 domain-containing protein</fullName>
    </submittedName>
</protein>
<proteinExistence type="predicted"/>
<keyword evidence="4" id="KW-1185">Reference proteome</keyword>
<gene>
    <name evidence="3" type="ORF">LS64_011445</name>
</gene>
<dbReference type="Proteomes" id="UP000029714">
    <property type="component" value="Unassembled WGS sequence"/>
</dbReference>
<dbReference type="RefSeq" id="WP_034569982.1">
    <property type="nucleotide sequence ID" value="NZ_JRMP02000029.1"/>
</dbReference>